<name>A0AAV9XLD1_9PEZI</name>
<keyword evidence="3" id="KW-1185">Reference proteome</keyword>
<dbReference type="GO" id="GO:0006487">
    <property type="term" value="P:protein N-linked glycosylation"/>
    <property type="evidence" value="ECO:0007669"/>
    <property type="project" value="TreeGrafter"/>
</dbReference>
<evidence type="ECO:0000313" key="2">
    <source>
        <dbReference type="EMBL" id="KAK6542890.1"/>
    </source>
</evidence>
<sequence>MREHRGKHDSKYKMLGFSHRRYLDRFVLALIFLLSWYYFSPYTIVVQRRTEQALLPTDVETDDPSSVTVKVHHHDHNTPPVSSSGIRLDDDDEVHLEEEVKKKKDSIDQEFGVLEEEFLANIGKGGGKASVRIGRDEAIKLIYEGKGGDDWLSMIEGQDEHGMMALTHPVQRYIHTKQNPSSCGGQRYLILNKLLGDDAFGLGAVVQRLADYLSIAIQTNTILLYATDHSPGEHFFTENPDESSNCGRSFDCIFHKLSNCTSPAQKGLDINHHTLFTTDKSGLEVDLDVDAYLTKHSNPIPPLFETAMKKIQPDVSGEMLKYWWRAQAAAYVMRFNERAAKRLKELRMGDEGTKQMGIRWDEKGDANDVGMPFPMPEGTVSIHVRHGDKGSEMRLIPFNDYVVRAEKFVAENPLGTWKRAFLSTEDPNVIEQMKPMARLTPFSYPGSNARWTWYWSDIPRLNSGPETQLKEFGDRTDMTLKWMLQLVMAIECDVFVGTRGSGWNRLIDSLRCTWLASCKQPFLEVGYENDWAGYGP</sequence>
<dbReference type="Gene3D" id="3.40.50.11350">
    <property type="match status" value="1"/>
</dbReference>
<evidence type="ECO:0000313" key="3">
    <source>
        <dbReference type="Proteomes" id="UP001365542"/>
    </source>
</evidence>
<proteinExistence type="predicted"/>
<keyword evidence="1" id="KW-0472">Membrane</keyword>
<dbReference type="PANTHER" id="PTHR13132:SF29">
    <property type="entry name" value="ALPHA-(1,6)-FUCOSYLTRANSFERASE"/>
    <property type="match status" value="1"/>
</dbReference>
<evidence type="ECO:0000256" key="1">
    <source>
        <dbReference type="SAM" id="Phobius"/>
    </source>
</evidence>
<keyword evidence="1" id="KW-0812">Transmembrane</keyword>
<feature type="transmembrane region" description="Helical" evidence="1">
    <location>
        <begin position="21"/>
        <end position="39"/>
    </location>
</feature>
<reference evidence="2 3" key="1">
    <citation type="submission" date="2019-10" db="EMBL/GenBank/DDBJ databases">
        <authorList>
            <person name="Palmer J.M."/>
        </authorList>
    </citation>
    <scope>NUCLEOTIDE SEQUENCE [LARGE SCALE GENOMIC DNA]</scope>
    <source>
        <strain evidence="2 3">TWF694</strain>
    </source>
</reference>
<dbReference type="GO" id="GO:0046921">
    <property type="term" value="F:alpha-(1-&gt;6)-fucosyltransferase activity"/>
    <property type="evidence" value="ECO:0007669"/>
    <property type="project" value="TreeGrafter"/>
</dbReference>
<protein>
    <submittedName>
        <fullName evidence="2">Uncharacterized protein</fullName>
    </submittedName>
</protein>
<comment type="caution">
    <text evidence="2">The sequence shown here is derived from an EMBL/GenBank/DDBJ whole genome shotgun (WGS) entry which is preliminary data.</text>
</comment>
<organism evidence="2 3">
    <name type="scientific">Orbilia ellipsospora</name>
    <dbReference type="NCBI Taxonomy" id="2528407"/>
    <lineage>
        <taxon>Eukaryota</taxon>
        <taxon>Fungi</taxon>
        <taxon>Dikarya</taxon>
        <taxon>Ascomycota</taxon>
        <taxon>Pezizomycotina</taxon>
        <taxon>Orbiliomycetes</taxon>
        <taxon>Orbiliales</taxon>
        <taxon>Orbiliaceae</taxon>
        <taxon>Orbilia</taxon>
    </lineage>
</organism>
<dbReference type="PANTHER" id="PTHR13132">
    <property type="entry name" value="ALPHA- 1,6 -FUCOSYLTRANSFERASE"/>
    <property type="match status" value="1"/>
</dbReference>
<gene>
    <name evidence="2" type="ORF">TWF694_006829</name>
</gene>
<accession>A0AAV9XLD1</accession>
<dbReference type="AlphaFoldDB" id="A0AAV9XLD1"/>
<dbReference type="Proteomes" id="UP001365542">
    <property type="component" value="Unassembled WGS sequence"/>
</dbReference>
<keyword evidence="1" id="KW-1133">Transmembrane helix</keyword>
<dbReference type="EMBL" id="JAVHJO010000002">
    <property type="protein sequence ID" value="KAK6542890.1"/>
    <property type="molecule type" value="Genomic_DNA"/>
</dbReference>